<dbReference type="Pfam" id="PF04754">
    <property type="entry name" value="Transposase_31"/>
    <property type="match status" value="1"/>
</dbReference>
<dbReference type="InterPro" id="IPR006842">
    <property type="entry name" value="Transposase_31"/>
</dbReference>
<dbReference type="EMBL" id="QNRE01000006">
    <property type="protein sequence ID" value="RBO90141.1"/>
    <property type="molecule type" value="Genomic_DNA"/>
</dbReference>
<dbReference type="RefSeq" id="WP_067510787.1">
    <property type="nucleotide sequence ID" value="NZ_QNRE01000006.1"/>
</dbReference>
<organism evidence="2 3">
    <name type="scientific">Nocardia puris</name>
    <dbReference type="NCBI Taxonomy" id="208602"/>
    <lineage>
        <taxon>Bacteria</taxon>
        <taxon>Bacillati</taxon>
        <taxon>Actinomycetota</taxon>
        <taxon>Actinomycetes</taxon>
        <taxon>Mycobacteriales</taxon>
        <taxon>Nocardiaceae</taxon>
        <taxon>Nocardia</taxon>
    </lineage>
</organism>
<feature type="domain" description="Transposase (putative) YhgA-like" evidence="1">
    <location>
        <begin position="7"/>
        <end position="192"/>
    </location>
</feature>
<comment type="caution">
    <text evidence="2">The sequence shown here is derived from an EMBL/GenBank/DDBJ whole genome shotgun (WGS) entry which is preliminary data.</text>
</comment>
<dbReference type="Proteomes" id="UP000252586">
    <property type="component" value="Unassembled WGS sequence"/>
</dbReference>
<reference evidence="2 3" key="1">
    <citation type="submission" date="2018-06" db="EMBL/GenBank/DDBJ databases">
        <title>Genomic Encyclopedia of Type Strains, Phase IV (KMG-IV): sequencing the most valuable type-strain genomes for metagenomic binning, comparative biology and taxonomic classification.</title>
        <authorList>
            <person name="Goeker M."/>
        </authorList>
    </citation>
    <scope>NUCLEOTIDE SEQUENCE [LARGE SCALE GENOMIC DNA]</scope>
    <source>
        <strain evidence="2 3">DSM 44599</strain>
    </source>
</reference>
<evidence type="ECO:0000313" key="3">
    <source>
        <dbReference type="Proteomes" id="UP000252586"/>
    </source>
</evidence>
<evidence type="ECO:0000259" key="1">
    <source>
        <dbReference type="Pfam" id="PF04754"/>
    </source>
</evidence>
<proteinExistence type="predicted"/>
<evidence type="ECO:0000313" key="2">
    <source>
        <dbReference type="EMBL" id="RBO90141.1"/>
    </source>
</evidence>
<name>A0A366DJD3_9NOCA</name>
<keyword evidence="3" id="KW-1185">Reference proteome</keyword>
<dbReference type="InterPro" id="IPR051699">
    <property type="entry name" value="Rpn/YhgA-like_nuclease"/>
</dbReference>
<dbReference type="PANTHER" id="PTHR34611">
    <property type="match status" value="1"/>
</dbReference>
<sequence>MAKPPPNPHDAYFRRVMSRPDNAASQLRAVLPSGLVARIDWSELKLCSTSLVSKELRSRYTDLVFSTRVDGHPAYLYVLMEHQSTSDRFMPVRMLEYVVGIWNQHRAETGSDTLPIVVPVVVHSNGASWNAPTQLSEMFDLDPDLHAELAPYIPTFQFLLDDVAELDLTVVGRRGLTADATIMLVLHKIAKGHPHLGEAILEWLDQLRSVIDLDAVFTYMLQVSETPETDFDPVIDRLGPEAKEALMTTAEQLRAEGEARGAARARAEMLIVLLAEKFGTLPNSAIERVRTADADRLHTWARRILTANTLHDALA</sequence>
<dbReference type="GO" id="GO:1990238">
    <property type="term" value="F:double-stranded DNA endonuclease activity"/>
    <property type="evidence" value="ECO:0007669"/>
    <property type="project" value="TreeGrafter"/>
</dbReference>
<gene>
    <name evidence="2" type="ORF">DFR74_10625</name>
</gene>
<protein>
    <submittedName>
        <fullName evidence="2">Putative transposase/invertase (TIGR01784 family)</fullName>
    </submittedName>
</protein>
<dbReference type="GO" id="GO:0006310">
    <property type="term" value="P:DNA recombination"/>
    <property type="evidence" value="ECO:0007669"/>
    <property type="project" value="TreeGrafter"/>
</dbReference>
<dbReference type="PANTHER" id="PTHR34611:SF2">
    <property type="entry name" value="INACTIVE RECOMBINATION-PROMOTING NUCLEASE-LIKE PROTEIN RPNE-RELATED"/>
    <property type="match status" value="1"/>
</dbReference>
<accession>A0A366DJD3</accession>
<dbReference type="STRING" id="1210090.GCA_001613185_04069"/>
<dbReference type="AlphaFoldDB" id="A0A366DJD3"/>